<feature type="region of interest" description="Disordered" evidence="5">
    <location>
        <begin position="1"/>
        <end position="21"/>
    </location>
</feature>
<dbReference type="InterPro" id="IPR013324">
    <property type="entry name" value="RNA_pol_sigma_r3/r4-like"/>
</dbReference>
<dbReference type="GO" id="GO:0016987">
    <property type="term" value="F:sigma factor activity"/>
    <property type="evidence" value="ECO:0007669"/>
    <property type="project" value="UniProtKB-KW"/>
</dbReference>
<dbReference type="PANTHER" id="PTHR43133">
    <property type="entry name" value="RNA POLYMERASE ECF-TYPE SIGMA FACTO"/>
    <property type="match status" value="1"/>
</dbReference>
<evidence type="ECO:0000256" key="1">
    <source>
        <dbReference type="ARBA" id="ARBA00023015"/>
    </source>
</evidence>
<dbReference type="Gene3D" id="1.10.1740.10">
    <property type="match status" value="1"/>
</dbReference>
<dbReference type="Proteomes" id="UP001515100">
    <property type="component" value="Unassembled WGS sequence"/>
</dbReference>
<organism evidence="7 8">
    <name type="scientific">Aeromicrobium fastidiosum</name>
    <dbReference type="NCBI Taxonomy" id="52699"/>
    <lineage>
        <taxon>Bacteria</taxon>
        <taxon>Bacillati</taxon>
        <taxon>Actinomycetota</taxon>
        <taxon>Actinomycetes</taxon>
        <taxon>Propionibacteriales</taxon>
        <taxon>Nocardioidaceae</taxon>
        <taxon>Aeromicrobium</taxon>
    </lineage>
</organism>
<dbReference type="InterPro" id="IPR036388">
    <property type="entry name" value="WH-like_DNA-bd_sf"/>
</dbReference>
<keyword evidence="8" id="KW-1185">Reference proteome</keyword>
<dbReference type="PANTHER" id="PTHR43133:SF8">
    <property type="entry name" value="RNA POLYMERASE SIGMA FACTOR HI_1459-RELATED"/>
    <property type="match status" value="1"/>
</dbReference>
<evidence type="ECO:0000256" key="3">
    <source>
        <dbReference type="ARBA" id="ARBA00023125"/>
    </source>
</evidence>
<keyword evidence="4" id="KW-0804">Transcription</keyword>
<dbReference type="InterPro" id="IPR039425">
    <property type="entry name" value="RNA_pol_sigma-70-like"/>
</dbReference>
<accession>A0A641AR63</accession>
<dbReference type="GO" id="GO:0006352">
    <property type="term" value="P:DNA-templated transcription initiation"/>
    <property type="evidence" value="ECO:0007669"/>
    <property type="project" value="InterPro"/>
</dbReference>
<gene>
    <name evidence="7" type="ORF">ESP62_009520</name>
</gene>
<evidence type="ECO:0000256" key="5">
    <source>
        <dbReference type="SAM" id="MobiDB-lite"/>
    </source>
</evidence>
<feature type="domain" description="RNA polymerase sigma-70 region 4" evidence="6">
    <location>
        <begin position="142"/>
        <end position="187"/>
    </location>
</feature>
<dbReference type="Pfam" id="PF04545">
    <property type="entry name" value="Sigma70_r4"/>
    <property type="match status" value="1"/>
</dbReference>
<dbReference type="Gene3D" id="1.10.10.10">
    <property type="entry name" value="Winged helix-like DNA-binding domain superfamily/Winged helix DNA-binding domain"/>
    <property type="match status" value="1"/>
</dbReference>
<evidence type="ECO:0000313" key="7">
    <source>
        <dbReference type="EMBL" id="KAA1378572.1"/>
    </source>
</evidence>
<evidence type="ECO:0000259" key="6">
    <source>
        <dbReference type="Pfam" id="PF04545"/>
    </source>
</evidence>
<evidence type="ECO:0000256" key="2">
    <source>
        <dbReference type="ARBA" id="ARBA00023082"/>
    </source>
</evidence>
<evidence type="ECO:0000313" key="8">
    <source>
        <dbReference type="Proteomes" id="UP001515100"/>
    </source>
</evidence>
<keyword evidence="1" id="KW-0805">Transcription regulation</keyword>
<name>A0A641AR63_9ACTN</name>
<evidence type="ECO:0000256" key="4">
    <source>
        <dbReference type="ARBA" id="ARBA00023163"/>
    </source>
</evidence>
<dbReference type="InterPro" id="IPR007630">
    <property type="entry name" value="RNA_pol_sigma70_r4"/>
</dbReference>
<dbReference type="OrthoDB" id="2046835at2"/>
<dbReference type="AlphaFoldDB" id="A0A641AR63"/>
<keyword evidence="3" id="KW-0238">DNA-binding</keyword>
<dbReference type="GO" id="GO:0003677">
    <property type="term" value="F:DNA binding"/>
    <property type="evidence" value="ECO:0007669"/>
    <property type="project" value="UniProtKB-KW"/>
</dbReference>
<keyword evidence="2" id="KW-0731">Sigma factor</keyword>
<dbReference type="InterPro" id="IPR014284">
    <property type="entry name" value="RNA_pol_sigma-70_dom"/>
</dbReference>
<reference evidence="7" key="1">
    <citation type="submission" date="2019-09" db="EMBL/GenBank/DDBJ databases">
        <authorList>
            <person name="Li J."/>
        </authorList>
    </citation>
    <scope>NUCLEOTIDE SEQUENCE [LARGE SCALE GENOMIC DNA]</scope>
    <source>
        <strain evidence="7">NRBC 14897</strain>
    </source>
</reference>
<dbReference type="RefSeq" id="WP_129182397.1">
    <property type="nucleotide sequence ID" value="NZ_JAGIOG010000001.1"/>
</dbReference>
<sequence length="196" mass="21371">MASSTSSGDDPDDGPDDDARWAKAPGLRAAYLENRDMLHRIAATTLRSAGLESQAQDVVQSSVFALWRTPPNGVKSWAALLVTTVKRRAIDVIKSAEVKHTGFDLDDVVGRFEAASQVDVESEFVAATERSEIITEVRDAVGDLPADHREVLNRMFYLEQTQAQIADALGLTPGRISQIKKAAFAQLAAKLEHRRG</sequence>
<dbReference type="NCBIfam" id="TIGR02937">
    <property type="entry name" value="sigma70-ECF"/>
    <property type="match status" value="1"/>
</dbReference>
<dbReference type="SUPFAM" id="SSF88659">
    <property type="entry name" value="Sigma3 and sigma4 domains of RNA polymerase sigma factors"/>
    <property type="match status" value="1"/>
</dbReference>
<protein>
    <submittedName>
        <fullName evidence="7">Sigma-70 family RNA polymerase sigma factor</fullName>
    </submittedName>
</protein>
<dbReference type="CDD" id="cd06171">
    <property type="entry name" value="Sigma70_r4"/>
    <property type="match status" value="1"/>
</dbReference>
<proteinExistence type="predicted"/>
<comment type="caution">
    <text evidence="7">The sequence shown here is derived from an EMBL/GenBank/DDBJ whole genome shotgun (WGS) entry which is preliminary data.</text>
</comment>
<dbReference type="EMBL" id="SDPP02000002">
    <property type="protein sequence ID" value="KAA1378572.1"/>
    <property type="molecule type" value="Genomic_DNA"/>
</dbReference>